<proteinExistence type="predicted"/>
<comment type="caution">
    <text evidence="2">The sequence shown here is derived from an EMBL/GenBank/DDBJ whole genome shotgun (WGS) entry which is preliminary data.</text>
</comment>
<reference evidence="2 3" key="1">
    <citation type="journal article" date="2023" name="G3 (Bethesda)">
        <title>A chromosome-level genome assembly of Zasmidium syzygii isolated from banana leaves.</title>
        <authorList>
            <person name="van Westerhoven A.C."/>
            <person name="Mehrabi R."/>
            <person name="Talebi R."/>
            <person name="Steentjes M.B.F."/>
            <person name="Corcolon B."/>
            <person name="Chong P.A."/>
            <person name="Kema G.H.J."/>
            <person name="Seidl M.F."/>
        </authorList>
    </citation>
    <scope>NUCLEOTIDE SEQUENCE [LARGE SCALE GENOMIC DNA]</scope>
    <source>
        <strain evidence="2 3">P124</strain>
    </source>
</reference>
<evidence type="ECO:0000256" key="1">
    <source>
        <dbReference type="SAM" id="MobiDB-lite"/>
    </source>
</evidence>
<sequence>MSTSGWADFVTEIEGPNQAEKFQPRASVGDLSGAWMQHQNLERSAADTSQTSCLYFSAGEVTIPYIRDEGANSDRAKLRKLQPAMDRLIEAERLERVGTAHKNIQKREVCDASHQLFPYCDYKFDPADSEPNCEYGDVRFPHCVKYDKGVLENCTADSLTFPGCFYKEPEECRGNILLHVTDTIKSAFQCIGHSIAGHPACWQCFVDDAKEFDDFGDFVKKWTKAHMRNIEFRLNVKEEIDVRFQLEAVLRQDVRAMATFDWYPPFEWKVSYGVHIQTGDSSPIKITPQAWKTTMKPSGKVIEGNKEPKPKNTKPKSGKTNLAGFGGGGGGPQGLDGTPLSIELQAGVRMDVNWTLPGAHIKITEGEYIATIFPEESDKNIVIKKNTLNATVEYLYSDLHIDRPRLTGSVAIGAKLTYRVLAGLPYIDNLLDGGLLPGLKNVKNIGLGDPMTIGMRLDYSKTEFSLETAKGVDKNCQKDESQSESVQFKIVERVGATVYAQFFAYRIDTSWIGNIDKGDESTPGLYKSVALYKHCWPLPNSITGAKNGTTGLFHKIFREAQKPFAKMFEGIGDFLNRPADPEYAQEDDDQAMRDLAQGDFAIWQERMRQNLDQRIEDDEALVRERERDEL</sequence>
<dbReference type="Proteomes" id="UP001305779">
    <property type="component" value="Unassembled WGS sequence"/>
</dbReference>
<feature type="region of interest" description="Disordered" evidence="1">
    <location>
        <begin position="298"/>
        <end position="332"/>
    </location>
</feature>
<evidence type="ECO:0000313" key="2">
    <source>
        <dbReference type="EMBL" id="KAK4502385.1"/>
    </source>
</evidence>
<evidence type="ECO:0000313" key="3">
    <source>
        <dbReference type="Proteomes" id="UP001305779"/>
    </source>
</evidence>
<gene>
    <name evidence="2" type="ORF">PRZ48_005810</name>
</gene>
<accession>A0ABR0ELK8</accession>
<protein>
    <submittedName>
        <fullName evidence="2">Uncharacterized protein</fullName>
    </submittedName>
</protein>
<dbReference type="EMBL" id="JAXOVC010000004">
    <property type="protein sequence ID" value="KAK4502385.1"/>
    <property type="molecule type" value="Genomic_DNA"/>
</dbReference>
<name>A0ABR0ELK8_ZASCE</name>
<organism evidence="2 3">
    <name type="scientific">Zasmidium cellare</name>
    <name type="common">Wine cellar mold</name>
    <name type="synonym">Racodium cellare</name>
    <dbReference type="NCBI Taxonomy" id="395010"/>
    <lineage>
        <taxon>Eukaryota</taxon>
        <taxon>Fungi</taxon>
        <taxon>Dikarya</taxon>
        <taxon>Ascomycota</taxon>
        <taxon>Pezizomycotina</taxon>
        <taxon>Dothideomycetes</taxon>
        <taxon>Dothideomycetidae</taxon>
        <taxon>Mycosphaerellales</taxon>
        <taxon>Mycosphaerellaceae</taxon>
        <taxon>Zasmidium</taxon>
    </lineage>
</organism>
<keyword evidence="3" id="KW-1185">Reference proteome</keyword>